<dbReference type="PANTHER" id="PTHR35282">
    <property type="entry name" value="F5D14.24 PROTEIN"/>
    <property type="match status" value="1"/>
</dbReference>
<evidence type="ECO:0000313" key="1">
    <source>
        <dbReference type="EMBL" id="KAK1364669.1"/>
    </source>
</evidence>
<dbReference type="Pfam" id="PF21737">
    <property type="entry name" value="DUF6865"/>
    <property type="match status" value="1"/>
</dbReference>
<sequence>MVIRTYSGCDNTRLSSASFNRHLPERSIIVMPASAISLERICFLEVPNNEDYPTRKEFDLTGASRCYMDKKQSGKEAAEELTRESLIAISNTVPDKDNLQDLPFPNKGSDNEVADINDEKAENIRSELISISYAEFPEINTPPVCPGEPKA</sequence>
<protein>
    <submittedName>
        <fullName evidence="1">Uncharacterized protein</fullName>
    </submittedName>
</protein>
<reference evidence="1" key="1">
    <citation type="submission" date="2023-02" db="EMBL/GenBank/DDBJ databases">
        <title>Genome of toxic invasive species Heracleum sosnowskyi carries increased number of genes despite the absence of recent whole-genome duplications.</title>
        <authorList>
            <person name="Schelkunov M."/>
            <person name="Shtratnikova V."/>
            <person name="Makarenko M."/>
            <person name="Klepikova A."/>
            <person name="Omelchenko D."/>
            <person name="Novikova G."/>
            <person name="Obukhova E."/>
            <person name="Bogdanov V."/>
            <person name="Penin A."/>
            <person name="Logacheva M."/>
        </authorList>
    </citation>
    <scope>NUCLEOTIDE SEQUENCE</scope>
    <source>
        <strain evidence="1">Hsosn_3</strain>
        <tissue evidence="1">Leaf</tissue>
    </source>
</reference>
<dbReference type="InterPro" id="IPR049198">
    <property type="entry name" value="DUF6865"/>
</dbReference>
<keyword evidence="2" id="KW-1185">Reference proteome</keyword>
<comment type="caution">
    <text evidence="1">The sequence shown here is derived from an EMBL/GenBank/DDBJ whole genome shotgun (WGS) entry which is preliminary data.</text>
</comment>
<dbReference type="AlphaFoldDB" id="A0AAD8M9L3"/>
<evidence type="ECO:0000313" key="2">
    <source>
        <dbReference type="Proteomes" id="UP001237642"/>
    </source>
</evidence>
<reference evidence="1" key="2">
    <citation type="submission" date="2023-05" db="EMBL/GenBank/DDBJ databases">
        <authorList>
            <person name="Schelkunov M.I."/>
        </authorList>
    </citation>
    <scope>NUCLEOTIDE SEQUENCE</scope>
    <source>
        <strain evidence="1">Hsosn_3</strain>
        <tissue evidence="1">Leaf</tissue>
    </source>
</reference>
<proteinExistence type="predicted"/>
<dbReference type="Proteomes" id="UP001237642">
    <property type="component" value="Unassembled WGS sequence"/>
</dbReference>
<organism evidence="1 2">
    <name type="scientific">Heracleum sosnowskyi</name>
    <dbReference type="NCBI Taxonomy" id="360622"/>
    <lineage>
        <taxon>Eukaryota</taxon>
        <taxon>Viridiplantae</taxon>
        <taxon>Streptophyta</taxon>
        <taxon>Embryophyta</taxon>
        <taxon>Tracheophyta</taxon>
        <taxon>Spermatophyta</taxon>
        <taxon>Magnoliopsida</taxon>
        <taxon>eudicotyledons</taxon>
        <taxon>Gunneridae</taxon>
        <taxon>Pentapetalae</taxon>
        <taxon>asterids</taxon>
        <taxon>campanulids</taxon>
        <taxon>Apiales</taxon>
        <taxon>Apiaceae</taxon>
        <taxon>Apioideae</taxon>
        <taxon>apioid superclade</taxon>
        <taxon>Tordylieae</taxon>
        <taxon>Tordyliinae</taxon>
        <taxon>Heracleum</taxon>
    </lineage>
</organism>
<accession>A0AAD8M9L3</accession>
<gene>
    <name evidence="1" type="ORF">POM88_040230</name>
</gene>
<dbReference type="PANTHER" id="PTHR35282:SF2">
    <property type="entry name" value="F5D14.24 PROTEIN"/>
    <property type="match status" value="1"/>
</dbReference>
<dbReference type="EMBL" id="JAUIZM010000009">
    <property type="protein sequence ID" value="KAK1364669.1"/>
    <property type="molecule type" value="Genomic_DNA"/>
</dbReference>
<name>A0AAD8M9L3_9APIA</name>